<reference evidence="2 4" key="1">
    <citation type="submission" date="2015-10" db="EMBL/GenBank/DDBJ databases">
        <title>The cercosporin biosynthetic gene cluster was horizontally transferred to several fungal lineages and shown to be expanded in Cercospora beticola based on microsynteny with recipient genomes.</title>
        <authorList>
            <person name="De Jonge R."/>
            <person name="Ebert M.K."/>
            <person name="Suttle J.C."/>
            <person name="Jurick Ii W.M."/>
            <person name="Secor G.A."/>
            <person name="Thomma B.P."/>
            <person name="Van De Peer Y."/>
            <person name="Bolton M.D."/>
        </authorList>
    </citation>
    <scope>NUCLEOTIDE SEQUENCE [LARGE SCALE GENOMIC DNA]</scope>
    <source>
        <strain evidence="2 4">09-40</strain>
    </source>
</reference>
<gene>
    <name evidence="2" type="ORF">CB0940_08134</name>
    <name evidence="3" type="ORF">RHO25_009347</name>
</gene>
<proteinExistence type="predicted"/>
<reference evidence="3 5" key="2">
    <citation type="submission" date="2023-09" db="EMBL/GenBank/DDBJ databases">
        <title>Complete-Gapless Cercospora beticola genome.</title>
        <authorList>
            <person name="Wyatt N.A."/>
            <person name="Spanner R.E."/>
            <person name="Bolton M.D."/>
        </authorList>
    </citation>
    <scope>NUCLEOTIDE SEQUENCE [LARGE SCALE GENOMIC DNA]</scope>
    <source>
        <strain evidence="3">Cb09-40</strain>
    </source>
</reference>
<evidence type="ECO:0000313" key="3">
    <source>
        <dbReference type="EMBL" id="WPB04700.1"/>
    </source>
</evidence>
<dbReference type="Proteomes" id="UP001302367">
    <property type="component" value="Chromosome 6"/>
</dbReference>
<keyword evidence="5" id="KW-1185">Reference proteome</keyword>
<evidence type="ECO:0000313" key="2">
    <source>
        <dbReference type="EMBL" id="PIA95008.1"/>
    </source>
</evidence>
<dbReference type="EMBL" id="LKMD01000104">
    <property type="protein sequence ID" value="PIA95008.1"/>
    <property type="molecule type" value="Genomic_DNA"/>
</dbReference>
<dbReference type="Proteomes" id="UP000230605">
    <property type="component" value="Chromosome 6"/>
</dbReference>
<sequence>MGGSANADSEAWSALTAAEEPAYGAWQDDSASLEAFGGSLAEGPPDANVATDAQVASDAGSNASPRSEGSPASDDSAPPKACGASSNIQAESGAAVVKEAVVEGTDGPREELDLPSPTRSSRRAS</sequence>
<protein>
    <submittedName>
        <fullName evidence="2">Uncharacterized protein</fullName>
    </submittedName>
</protein>
<dbReference type="EMBL" id="CP134189">
    <property type="protein sequence ID" value="WPB04700.1"/>
    <property type="molecule type" value="Genomic_DNA"/>
</dbReference>
<feature type="compositionally biased region" description="Low complexity" evidence="1">
    <location>
        <begin position="90"/>
        <end position="103"/>
    </location>
</feature>
<accession>A0A2G5HR60</accession>
<evidence type="ECO:0000313" key="4">
    <source>
        <dbReference type="Proteomes" id="UP000230605"/>
    </source>
</evidence>
<feature type="region of interest" description="Disordered" evidence="1">
    <location>
        <begin position="35"/>
        <end position="125"/>
    </location>
</feature>
<organism evidence="2 4">
    <name type="scientific">Cercospora beticola</name>
    <name type="common">Sugarbeet leaf spot fungus</name>
    <dbReference type="NCBI Taxonomy" id="122368"/>
    <lineage>
        <taxon>Eukaryota</taxon>
        <taxon>Fungi</taxon>
        <taxon>Dikarya</taxon>
        <taxon>Ascomycota</taxon>
        <taxon>Pezizomycotina</taxon>
        <taxon>Dothideomycetes</taxon>
        <taxon>Dothideomycetidae</taxon>
        <taxon>Mycosphaerellales</taxon>
        <taxon>Mycosphaerellaceae</taxon>
        <taxon>Cercospora</taxon>
    </lineage>
</organism>
<evidence type="ECO:0000256" key="1">
    <source>
        <dbReference type="SAM" id="MobiDB-lite"/>
    </source>
</evidence>
<dbReference type="AlphaFoldDB" id="A0A2G5HR60"/>
<evidence type="ECO:0000313" key="5">
    <source>
        <dbReference type="Proteomes" id="UP001302367"/>
    </source>
</evidence>
<name>A0A2G5HR60_CERBT</name>